<dbReference type="PANTHER" id="PTHR10159:SF519">
    <property type="entry name" value="DUAL SPECIFICITY PROTEIN PHOSPHATASE MPK3"/>
    <property type="match status" value="1"/>
</dbReference>
<dbReference type="InterPro" id="IPR000340">
    <property type="entry name" value="Dual-sp_phosphatase_cat-dom"/>
</dbReference>
<dbReference type="GO" id="GO:0005737">
    <property type="term" value="C:cytoplasm"/>
    <property type="evidence" value="ECO:0007669"/>
    <property type="project" value="TreeGrafter"/>
</dbReference>
<dbReference type="Pfam" id="PF00782">
    <property type="entry name" value="DSPc"/>
    <property type="match status" value="1"/>
</dbReference>
<dbReference type="InterPro" id="IPR016130">
    <property type="entry name" value="Tyr_Pase_AS"/>
</dbReference>
<dbReference type="PROSITE" id="PS50056">
    <property type="entry name" value="TYR_PHOSPHATASE_2"/>
    <property type="match status" value="1"/>
</dbReference>
<dbReference type="EMBL" id="MCFE01000011">
    <property type="protein sequence ID" value="ORY07065.1"/>
    <property type="molecule type" value="Genomic_DNA"/>
</dbReference>
<dbReference type="GO" id="GO:0033550">
    <property type="term" value="F:MAP kinase tyrosine phosphatase activity"/>
    <property type="evidence" value="ECO:0007669"/>
    <property type="project" value="TreeGrafter"/>
</dbReference>
<dbReference type="OrthoDB" id="2017893at2759"/>
<dbReference type="GO" id="GO:0017017">
    <property type="term" value="F:MAP kinase tyrosine/serine/threonine phosphatase activity"/>
    <property type="evidence" value="ECO:0007669"/>
    <property type="project" value="TreeGrafter"/>
</dbReference>
<dbReference type="InterPro" id="IPR029021">
    <property type="entry name" value="Prot-tyrosine_phosphatase-like"/>
</dbReference>
<keyword evidence="8" id="KW-1185">Reference proteome</keyword>
<dbReference type="SMART" id="SM00195">
    <property type="entry name" value="DSPc"/>
    <property type="match status" value="1"/>
</dbReference>
<feature type="domain" description="Tyrosine specific protein phosphatases" evidence="6">
    <location>
        <begin position="160"/>
        <end position="216"/>
    </location>
</feature>
<keyword evidence="4" id="KW-0904">Protein phosphatase</keyword>
<dbReference type="AlphaFoldDB" id="A0A1Y1ZBA1"/>
<dbReference type="InterPro" id="IPR000387">
    <property type="entry name" value="Tyr_Pase_dom"/>
</dbReference>
<feature type="domain" description="Tyrosine-protein phosphatase" evidence="5">
    <location>
        <begin position="81"/>
        <end position="239"/>
    </location>
</feature>
<dbReference type="GO" id="GO:0043409">
    <property type="term" value="P:negative regulation of MAPK cascade"/>
    <property type="evidence" value="ECO:0007669"/>
    <property type="project" value="TreeGrafter"/>
</dbReference>
<organism evidence="7 8">
    <name type="scientific">Basidiobolus meristosporus CBS 931.73</name>
    <dbReference type="NCBI Taxonomy" id="1314790"/>
    <lineage>
        <taxon>Eukaryota</taxon>
        <taxon>Fungi</taxon>
        <taxon>Fungi incertae sedis</taxon>
        <taxon>Zoopagomycota</taxon>
        <taxon>Entomophthoromycotina</taxon>
        <taxon>Basidiobolomycetes</taxon>
        <taxon>Basidiobolales</taxon>
        <taxon>Basidiobolaceae</taxon>
        <taxon>Basidiobolus</taxon>
    </lineage>
</organism>
<dbReference type="InParanoid" id="A0A1Y1ZBA1"/>
<dbReference type="InterPro" id="IPR020422">
    <property type="entry name" value="TYR_PHOSPHATASE_DUAL_dom"/>
</dbReference>
<evidence type="ECO:0000256" key="1">
    <source>
        <dbReference type="ARBA" id="ARBA00008601"/>
    </source>
</evidence>
<dbReference type="FunCoup" id="A0A1Y1ZBA1">
    <property type="interactions" value="352"/>
</dbReference>
<evidence type="ECO:0000313" key="8">
    <source>
        <dbReference type="Proteomes" id="UP000193498"/>
    </source>
</evidence>
<dbReference type="SUPFAM" id="SSF52799">
    <property type="entry name" value="(Phosphotyrosine protein) phosphatases II"/>
    <property type="match status" value="1"/>
</dbReference>
<protein>
    <recommendedName>
        <fullName evidence="2">protein-tyrosine-phosphatase</fullName>
        <ecNumber evidence="2">3.1.3.48</ecNumber>
    </recommendedName>
</protein>
<evidence type="ECO:0000259" key="6">
    <source>
        <dbReference type="PROSITE" id="PS50056"/>
    </source>
</evidence>
<comment type="similarity">
    <text evidence="1">Belongs to the protein-tyrosine phosphatase family. Non-receptor class dual specificity subfamily.</text>
</comment>
<dbReference type="STRING" id="1314790.A0A1Y1ZBA1"/>
<comment type="caution">
    <text evidence="7">The sequence shown here is derived from an EMBL/GenBank/DDBJ whole genome shotgun (WGS) entry which is preliminary data.</text>
</comment>
<evidence type="ECO:0000313" key="7">
    <source>
        <dbReference type="EMBL" id="ORY07065.1"/>
    </source>
</evidence>
<reference evidence="7 8" key="1">
    <citation type="submission" date="2016-07" db="EMBL/GenBank/DDBJ databases">
        <title>Pervasive Adenine N6-methylation of Active Genes in Fungi.</title>
        <authorList>
            <consortium name="DOE Joint Genome Institute"/>
            <person name="Mondo S.J."/>
            <person name="Dannebaum R.O."/>
            <person name="Kuo R.C."/>
            <person name="Labutti K."/>
            <person name="Haridas S."/>
            <person name="Kuo A."/>
            <person name="Salamov A."/>
            <person name="Ahrendt S.R."/>
            <person name="Lipzen A."/>
            <person name="Sullivan W."/>
            <person name="Andreopoulos W.B."/>
            <person name="Clum A."/>
            <person name="Lindquist E."/>
            <person name="Daum C."/>
            <person name="Ramamoorthy G.K."/>
            <person name="Gryganskyi A."/>
            <person name="Culley D."/>
            <person name="Magnuson J.K."/>
            <person name="James T.Y."/>
            <person name="O'Malley M.A."/>
            <person name="Stajich J.E."/>
            <person name="Spatafora J.W."/>
            <person name="Visel A."/>
            <person name="Grigoriev I.V."/>
        </authorList>
    </citation>
    <scope>NUCLEOTIDE SEQUENCE [LARGE SCALE GENOMIC DNA]</scope>
    <source>
        <strain evidence="7 8">CBS 931.73</strain>
    </source>
</reference>
<dbReference type="PANTHER" id="PTHR10159">
    <property type="entry name" value="DUAL SPECIFICITY PROTEIN PHOSPHATASE"/>
    <property type="match status" value="1"/>
</dbReference>
<name>A0A1Y1ZBA1_9FUNG</name>
<accession>A0A1Y1ZBA1</accession>
<dbReference type="PROSITE" id="PS00383">
    <property type="entry name" value="TYR_PHOSPHATASE_1"/>
    <property type="match status" value="1"/>
</dbReference>
<evidence type="ECO:0000256" key="4">
    <source>
        <dbReference type="ARBA" id="ARBA00022912"/>
    </source>
</evidence>
<evidence type="ECO:0000256" key="2">
    <source>
        <dbReference type="ARBA" id="ARBA00013064"/>
    </source>
</evidence>
<dbReference type="GO" id="GO:0008330">
    <property type="term" value="F:protein tyrosine/threonine phosphatase activity"/>
    <property type="evidence" value="ECO:0007669"/>
    <property type="project" value="TreeGrafter"/>
</dbReference>
<evidence type="ECO:0000256" key="3">
    <source>
        <dbReference type="ARBA" id="ARBA00022801"/>
    </source>
</evidence>
<dbReference type="Proteomes" id="UP000193498">
    <property type="component" value="Unassembled WGS sequence"/>
</dbReference>
<keyword evidence="3" id="KW-0378">Hydrolase</keyword>
<evidence type="ECO:0000259" key="5">
    <source>
        <dbReference type="PROSITE" id="PS50054"/>
    </source>
</evidence>
<sequence length="261" mass="28870">MTLAFSSHSINRLSSGSISKKPMMVMKNRNSKNLSLVLSGSAVQSLVPSTPRNTVASICRSLTEIPAKESLVNCASPYENGPVCILPLLYLGTESNASSKENLQKFDIHYILNVAKEVTNPYLRDPHSCDSRIPLESGSDRRFVGYKKFPWGHNQENIVDSFEAAFSYIDEARSRGFPVLVHCQCGVSRSASLIIAYVMRTLRMNVNEAYSYVKARSSTISPNMGLIYQLVEHENSLNLQGKNSEFSEPGTPTLPRRAACV</sequence>
<dbReference type="EC" id="3.1.3.48" evidence="2"/>
<proteinExistence type="inferred from homology"/>
<dbReference type="PROSITE" id="PS50054">
    <property type="entry name" value="TYR_PHOSPHATASE_DUAL"/>
    <property type="match status" value="1"/>
</dbReference>
<dbReference type="Gene3D" id="3.90.190.10">
    <property type="entry name" value="Protein tyrosine phosphatase superfamily"/>
    <property type="match status" value="1"/>
</dbReference>
<gene>
    <name evidence="7" type="ORF">K493DRAFT_310315</name>
</gene>